<accession>A0A371B0L4</accession>
<dbReference type="SUPFAM" id="SSF56176">
    <property type="entry name" value="FAD-binding/transporter-associated domain-like"/>
    <property type="match status" value="1"/>
</dbReference>
<dbReference type="SUPFAM" id="SSF54631">
    <property type="entry name" value="CBS-domain pair"/>
    <property type="match status" value="1"/>
</dbReference>
<dbReference type="EMBL" id="QRGO01000003">
    <property type="protein sequence ID" value="RDV01115.1"/>
    <property type="molecule type" value="Genomic_DNA"/>
</dbReference>
<comment type="caution">
    <text evidence="9">The sequence shown here is derived from an EMBL/GenBank/DDBJ whole genome shotgun (WGS) entry which is preliminary data.</text>
</comment>
<dbReference type="InterPro" id="IPR005170">
    <property type="entry name" value="Transptr-assoc_dom"/>
</dbReference>
<dbReference type="InterPro" id="IPR044751">
    <property type="entry name" value="Ion_transp-like_CBS"/>
</dbReference>
<dbReference type="Proteomes" id="UP000263993">
    <property type="component" value="Unassembled WGS sequence"/>
</dbReference>
<keyword evidence="2 6" id="KW-0812">Transmembrane</keyword>
<dbReference type="OrthoDB" id="9805314at2"/>
<evidence type="ECO:0000313" key="10">
    <source>
        <dbReference type="Proteomes" id="UP000263993"/>
    </source>
</evidence>
<dbReference type="InterPro" id="IPR016169">
    <property type="entry name" value="FAD-bd_PCMH_sub2"/>
</dbReference>
<dbReference type="GO" id="GO:0050660">
    <property type="term" value="F:flavin adenine dinucleotide binding"/>
    <property type="evidence" value="ECO:0007669"/>
    <property type="project" value="InterPro"/>
</dbReference>
<dbReference type="SMART" id="SM01091">
    <property type="entry name" value="CorC_HlyC"/>
    <property type="match status" value="1"/>
</dbReference>
<dbReference type="PANTHER" id="PTHR43099:SF5">
    <property type="entry name" value="HLYC_CORC FAMILY TRANSPORTER"/>
    <property type="match status" value="1"/>
</dbReference>
<proteinExistence type="predicted"/>
<evidence type="ECO:0000256" key="5">
    <source>
        <dbReference type="ARBA" id="ARBA00023136"/>
    </source>
</evidence>
<keyword evidence="5 6" id="KW-0472">Membrane</keyword>
<dbReference type="Gene3D" id="3.10.580.10">
    <property type="entry name" value="CBS-domain"/>
    <property type="match status" value="1"/>
</dbReference>
<dbReference type="Gene3D" id="3.30.465.10">
    <property type="match status" value="1"/>
</dbReference>
<dbReference type="GO" id="GO:0016020">
    <property type="term" value="C:membrane"/>
    <property type="evidence" value="ECO:0007669"/>
    <property type="project" value="UniProtKB-SubCell"/>
</dbReference>
<dbReference type="PROSITE" id="PS51846">
    <property type="entry name" value="CNNM"/>
    <property type="match status" value="1"/>
</dbReference>
<reference evidence="10" key="1">
    <citation type="submission" date="2018-08" db="EMBL/GenBank/DDBJ databases">
        <authorList>
            <person name="Kim S.-J."/>
            <person name="Jung G.-Y."/>
        </authorList>
    </citation>
    <scope>NUCLEOTIDE SEQUENCE [LARGE SCALE GENOMIC DNA]</scope>
    <source>
        <strain evidence="10">GY_H</strain>
    </source>
</reference>
<organism evidence="9 10">
    <name type="scientific">Undibacter mobilis</name>
    <dbReference type="NCBI Taxonomy" id="2292256"/>
    <lineage>
        <taxon>Bacteria</taxon>
        <taxon>Pseudomonadati</taxon>
        <taxon>Pseudomonadota</taxon>
        <taxon>Alphaproteobacteria</taxon>
        <taxon>Hyphomicrobiales</taxon>
        <taxon>Nitrobacteraceae</taxon>
        <taxon>Undibacter</taxon>
    </lineage>
</organism>
<dbReference type="InterPro" id="IPR051676">
    <property type="entry name" value="UPF0053_domain"/>
</dbReference>
<name>A0A371B0L4_9BRAD</name>
<feature type="domain" description="CNNM transmembrane" evidence="8">
    <location>
        <begin position="1"/>
        <end position="199"/>
    </location>
</feature>
<keyword evidence="4" id="KW-0129">CBS domain</keyword>
<dbReference type="InterPro" id="IPR046342">
    <property type="entry name" value="CBS_dom_sf"/>
</dbReference>
<evidence type="ECO:0000259" key="8">
    <source>
        <dbReference type="PROSITE" id="PS51846"/>
    </source>
</evidence>
<dbReference type="AlphaFoldDB" id="A0A371B0L4"/>
<feature type="transmembrane region" description="Helical" evidence="7">
    <location>
        <begin position="6"/>
        <end position="27"/>
    </location>
</feature>
<evidence type="ECO:0000313" key="9">
    <source>
        <dbReference type="EMBL" id="RDV01115.1"/>
    </source>
</evidence>
<evidence type="ECO:0000256" key="3">
    <source>
        <dbReference type="ARBA" id="ARBA00022989"/>
    </source>
</evidence>
<sequence>MVYIEIAIVIALTFVNGALAMSELAIVSSRHSRLKTMIARDVYGSRRALALASDPGRFLSTVQIGITLVGILSGAFSGATLGLRLTGVLQNLGVPNVIADSLGVGLVVLVITYLSLILGELVPKQVALRDPERVACRVAPAMTVLSKISAPLVTLLDFSGRTVLRLLGQGERGQSRVSDEEIQSLMAEAESAGVIEAGERKLISGVMRLADRSVRGAMTPRHEVEWIDCNADDETVRGILNSTSRAILPAGENIDDIHGVVRIRDMLRAALAGEDLSVRRFVKTAPVVIDTMDSLDVLPVLRDAAIPLALVHDEYGHFEGIVTPANLMEVIIGAGQASHDEPSAVRLGPERWSLAGSLAADEMAELLSIALPRDRGYQTAAGFLLARFQAIPQIGDAIAAHGWRFEIADLDGRRIDRIIATRVVTANRRQKL</sequence>
<dbReference type="PANTHER" id="PTHR43099">
    <property type="entry name" value="UPF0053 PROTEIN YRKA"/>
    <property type="match status" value="1"/>
</dbReference>
<keyword evidence="10" id="KW-1185">Reference proteome</keyword>
<dbReference type="InterPro" id="IPR036318">
    <property type="entry name" value="FAD-bd_PCMH-like_sf"/>
</dbReference>
<feature type="transmembrane region" description="Helical" evidence="7">
    <location>
        <begin position="56"/>
        <end position="77"/>
    </location>
</feature>
<dbReference type="Pfam" id="PF01595">
    <property type="entry name" value="CNNM"/>
    <property type="match status" value="1"/>
</dbReference>
<dbReference type="Pfam" id="PF03471">
    <property type="entry name" value="CorC_HlyC"/>
    <property type="match status" value="1"/>
</dbReference>
<evidence type="ECO:0000256" key="4">
    <source>
        <dbReference type="ARBA" id="ARBA00023122"/>
    </source>
</evidence>
<evidence type="ECO:0000256" key="1">
    <source>
        <dbReference type="ARBA" id="ARBA00004141"/>
    </source>
</evidence>
<evidence type="ECO:0000256" key="7">
    <source>
        <dbReference type="SAM" id="Phobius"/>
    </source>
</evidence>
<keyword evidence="3 6" id="KW-1133">Transmembrane helix</keyword>
<dbReference type="RefSeq" id="WP_115518632.1">
    <property type="nucleotide sequence ID" value="NZ_QRGO01000003.1"/>
</dbReference>
<dbReference type="InterPro" id="IPR002550">
    <property type="entry name" value="CNNM"/>
</dbReference>
<protein>
    <submittedName>
        <fullName evidence="9">HlyC/CorC family transporter</fullName>
    </submittedName>
</protein>
<evidence type="ECO:0000256" key="2">
    <source>
        <dbReference type="ARBA" id="ARBA00022692"/>
    </source>
</evidence>
<feature type="transmembrane region" description="Helical" evidence="7">
    <location>
        <begin position="97"/>
        <end position="119"/>
    </location>
</feature>
<evidence type="ECO:0000256" key="6">
    <source>
        <dbReference type="PROSITE-ProRule" id="PRU01193"/>
    </source>
</evidence>
<comment type="subcellular location">
    <subcellularLocation>
        <location evidence="1">Membrane</location>
        <topology evidence="1">Multi-pass membrane protein</topology>
    </subcellularLocation>
</comment>
<gene>
    <name evidence="9" type="ORF">DXH78_17915</name>
</gene>
<dbReference type="CDD" id="cd04590">
    <property type="entry name" value="CBS_pair_CorC_HlyC_assoc"/>
    <property type="match status" value="1"/>
</dbReference>